<name>A0A1F7Y205_9BACT</name>
<dbReference type="EMBL" id="MGGD01000013">
    <property type="protein sequence ID" value="OGM21343.1"/>
    <property type="molecule type" value="Genomic_DNA"/>
</dbReference>
<dbReference type="AlphaFoldDB" id="A0A1F7Y205"/>
<accession>A0A1F7Y205</accession>
<dbReference type="Proteomes" id="UP000176741">
    <property type="component" value="Unassembled WGS sequence"/>
</dbReference>
<evidence type="ECO:0000313" key="2">
    <source>
        <dbReference type="Proteomes" id="UP000176741"/>
    </source>
</evidence>
<protein>
    <submittedName>
        <fullName evidence="1">Uncharacterized protein</fullName>
    </submittedName>
</protein>
<evidence type="ECO:0000313" key="1">
    <source>
        <dbReference type="EMBL" id="OGM21343.1"/>
    </source>
</evidence>
<reference evidence="1 2" key="1">
    <citation type="journal article" date="2016" name="Nat. Commun.">
        <title>Thousands of microbial genomes shed light on interconnected biogeochemical processes in an aquifer system.</title>
        <authorList>
            <person name="Anantharaman K."/>
            <person name="Brown C.T."/>
            <person name="Hug L.A."/>
            <person name="Sharon I."/>
            <person name="Castelle C.J."/>
            <person name="Probst A.J."/>
            <person name="Thomas B.C."/>
            <person name="Singh A."/>
            <person name="Wilkins M.J."/>
            <person name="Karaoz U."/>
            <person name="Brodie E.L."/>
            <person name="Williams K.H."/>
            <person name="Hubbard S.S."/>
            <person name="Banfield J.F."/>
        </authorList>
    </citation>
    <scope>NUCLEOTIDE SEQUENCE [LARGE SCALE GENOMIC DNA]</scope>
</reference>
<gene>
    <name evidence="1" type="ORF">A2771_03540</name>
</gene>
<proteinExistence type="predicted"/>
<sequence length="232" mass="26133">MERKTDKDAFKTLKFREVVYPEDVAIGMLTERTRAAVKTNIDTLIQKMLDAGSDDLEFLSRLRNIADNTEKSIGRGGFSFSEKELLGIYEKMGVKTYSEVVDYYTHDGIEAILADKPFRRNPGPTIMGYLLDLSAIVKDDIAGYEERVKVIADSLRDADVSPFFIGAVVDDSFHLRGTPIMPIEFMVDRKEVVKFADHFIKTLNPQELVEFNIGLAITLEEMQLASTGFSTN</sequence>
<organism evidence="1 2">
    <name type="scientific">Candidatus Woesebacteria bacterium RIFCSPHIGHO2_01_FULL_38_26b</name>
    <dbReference type="NCBI Taxonomy" id="1802491"/>
    <lineage>
        <taxon>Bacteria</taxon>
        <taxon>Candidatus Woeseibacteriota</taxon>
    </lineage>
</organism>
<comment type="caution">
    <text evidence="1">The sequence shown here is derived from an EMBL/GenBank/DDBJ whole genome shotgun (WGS) entry which is preliminary data.</text>
</comment>